<gene>
    <name evidence="8" type="ORF">PIB30_061546</name>
</gene>
<keyword evidence="4" id="KW-1133">Transmembrane helix</keyword>
<comment type="caution">
    <text evidence="8">The sequence shown here is derived from an EMBL/GenBank/DDBJ whole genome shotgun (WGS) entry which is preliminary data.</text>
</comment>
<evidence type="ECO:0000256" key="5">
    <source>
        <dbReference type="ARBA" id="ARBA00023136"/>
    </source>
</evidence>
<proteinExistence type="predicted"/>
<evidence type="ECO:0000256" key="3">
    <source>
        <dbReference type="ARBA" id="ARBA00022729"/>
    </source>
</evidence>
<keyword evidence="5" id="KW-0472">Membrane</keyword>
<evidence type="ECO:0000313" key="9">
    <source>
        <dbReference type="Proteomes" id="UP001341840"/>
    </source>
</evidence>
<dbReference type="InterPro" id="IPR032675">
    <property type="entry name" value="LRR_dom_sf"/>
</dbReference>
<evidence type="ECO:0000256" key="7">
    <source>
        <dbReference type="ARBA" id="ARBA00023180"/>
    </source>
</evidence>
<organism evidence="8 9">
    <name type="scientific">Stylosanthes scabra</name>
    <dbReference type="NCBI Taxonomy" id="79078"/>
    <lineage>
        <taxon>Eukaryota</taxon>
        <taxon>Viridiplantae</taxon>
        <taxon>Streptophyta</taxon>
        <taxon>Embryophyta</taxon>
        <taxon>Tracheophyta</taxon>
        <taxon>Spermatophyta</taxon>
        <taxon>Magnoliopsida</taxon>
        <taxon>eudicotyledons</taxon>
        <taxon>Gunneridae</taxon>
        <taxon>Pentapetalae</taxon>
        <taxon>rosids</taxon>
        <taxon>fabids</taxon>
        <taxon>Fabales</taxon>
        <taxon>Fabaceae</taxon>
        <taxon>Papilionoideae</taxon>
        <taxon>50 kb inversion clade</taxon>
        <taxon>dalbergioids sensu lato</taxon>
        <taxon>Dalbergieae</taxon>
        <taxon>Pterocarpus clade</taxon>
        <taxon>Stylosanthes</taxon>
    </lineage>
</organism>
<reference evidence="8 9" key="1">
    <citation type="journal article" date="2023" name="Plants (Basel)">
        <title>Bridging the Gap: Combining Genomics and Transcriptomics Approaches to Understand Stylosanthes scabra, an Orphan Legume from the Brazilian Caatinga.</title>
        <authorList>
            <person name="Ferreira-Neto J.R.C."/>
            <person name="da Silva M.D."/>
            <person name="Binneck E."/>
            <person name="de Melo N.F."/>
            <person name="da Silva R.H."/>
            <person name="de Melo A.L.T.M."/>
            <person name="Pandolfi V."/>
            <person name="Bustamante F.O."/>
            <person name="Brasileiro-Vidal A.C."/>
            <person name="Benko-Iseppon A.M."/>
        </authorList>
    </citation>
    <scope>NUCLEOTIDE SEQUENCE [LARGE SCALE GENOMIC DNA]</scope>
    <source>
        <tissue evidence="8">Leaves</tissue>
    </source>
</reference>
<accession>A0ABU6RL75</accession>
<dbReference type="Gene3D" id="3.80.10.10">
    <property type="entry name" value="Ribonuclease Inhibitor"/>
    <property type="match status" value="1"/>
</dbReference>
<evidence type="ECO:0000256" key="2">
    <source>
        <dbReference type="ARBA" id="ARBA00022692"/>
    </source>
</evidence>
<protein>
    <submittedName>
        <fullName evidence="8">Uncharacterized protein</fullName>
    </submittedName>
</protein>
<dbReference type="InterPro" id="IPR046956">
    <property type="entry name" value="RLP23-like"/>
</dbReference>
<keyword evidence="7" id="KW-0325">Glycoprotein</keyword>
<comment type="subcellular location">
    <subcellularLocation>
        <location evidence="1">Membrane</location>
        <topology evidence="1">Single-pass type I membrane protein</topology>
    </subcellularLocation>
</comment>
<dbReference type="PANTHER" id="PTHR48061:SF29">
    <property type="entry name" value="RECEPTOR-LIKE KINASE FAMILY PROTEIN, PUTATIVE-RELATED"/>
    <property type="match status" value="1"/>
</dbReference>
<dbReference type="Proteomes" id="UP001341840">
    <property type="component" value="Unassembled WGS sequence"/>
</dbReference>
<keyword evidence="3" id="KW-0732">Signal</keyword>
<dbReference type="EMBL" id="JASCZI010030767">
    <property type="protein sequence ID" value="MED6124714.1"/>
    <property type="molecule type" value="Genomic_DNA"/>
</dbReference>
<dbReference type="SUPFAM" id="SSF52058">
    <property type="entry name" value="L domain-like"/>
    <property type="match status" value="1"/>
</dbReference>
<evidence type="ECO:0000313" key="8">
    <source>
        <dbReference type="EMBL" id="MED6124714.1"/>
    </source>
</evidence>
<evidence type="ECO:0000256" key="1">
    <source>
        <dbReference type="ARBA" id="ARBA00004479"/>
    </source>
</evidence>
<keyword evidence="9" id="KW-1185">Reference proteome</keyword>
<evidence type="ECO:0000256" key="6">
    <source>
        <dbReference type="ARBA" id="ARBA00023170"/>
    </source>
</evidence>
<keyword evidence="2" id="KW-0812">Transmembrane</keyword>
<keyword evidence="6" id="KW-0675">Receptor</keyword>
<name>A0ABU6RL75_9FABA</name>
<dbReference type="PANTHER" id="PTHR48061">
    <property type="entry name" value="LEUCINE-RICH REPEAT RECEPTOR PROTEIN KINASE EMS1-LIKE-RELATED"/>
    <property type="match status" value="1"/>
</dbReference>
<sequence>MDPNNTLFSLLYLQSLDLSDNDFNHSQIGELSQLKHLRLSHLNENTFCGEVPPQISRLSNLKSLDLRSYTLHQPLSYDLINHLQLKSSTLTRLIQNSTRLEHLRLNSIDDTFQPK</sequence>
<evidence type="ECO:0000256" key="4">
    <source>
        <dbReference type="ARBA" id="ARBA00022989"/>
    </source>
</evidence>